<dbReference type="InterPro" id="IPR003798">
    <property type="entry name" value="DNA_recombination_RmuC"/>
</dbReference>
<evidence type="ECO:0000313" key="8">
    <source>
        <dbReference type="Proteomes" id="UP000263993"/>
    </source>
</evidence>
<keyword evidence="8" id="KW-1185">Reference proteome</keyword>
<evidence type="ECO:0000313" key="7">
    <source>
        <dbReference type="EMBL" id="RDV04481.1"/>
    </source>
</evidence>
<comment type="similarity">
    <text evidence="2">Belongs to the RmuC family.</text>
</comment>
<keyword evidence="6" id="KW-1133">Transmembrane helix</keyword>
<proteinExistence type="inferred from homology"/>
<keyword evidence="6" id="KW-0812">Transmembrane</keyword>
<evidence type="ECO:0000256" key="2">
    <source>
        <dbReference type="ARBA" id="ARBA00009840"/>
    </source>
</evidence>
<gene>
    <name evidence="7" type="ORF">DXH78_07825</name>
</gene>
<evidence type="ECO:0000256" key="5">
    <source>
        <dbReference type="ARBA" id="ARBA00023172"/>
    </source>
</evidence>
<evidence type="ECO:0000256" key="1">
    <source>
        <dbReference type="ARBA" id="ARBA00003416"/>
    </source>
</evidence>
<dbReference type="PANTHER" id="PTHR30563">
    <property type="entry name" value="DNA RECOMBINATION PROTEIN RMUC"/>
    <property type="match status" value="1"/>
</dbReference>
<reference evidence="8" key="1">
    <citation type="submission" date="2018-08" db="EMBL/GenBank/DDBJ databases">
        <authorList>
            <person name="Kim S.-J."/>
            <person name="Jung G.-Y."/>
        </authorList>
    </citation>
    <scope>NUCLEOTIDE SEQUENCE [LARGE SCALE GENOMIC DNA]</scope>
    <source>
        <strain evidence="8">GY_H</strain>
    </source>
</reference>
<feature type="transmembrane region" description="Helical" evidence="6">
    <location>
        <begin position="20"/>
        <end position="41"/>
    </location>
</feature>
<comment type="function">
    <text evidence="1">Involved in DNA recombination.</text>
</comment>
<sequence length="380" mass="41595">MNPALTDPLRDFLQSPAALPIALGVAALLVICVIAILIILLRPKKPMADPEQDARLRELNARLDAMGSWLQNAHGQLANTVNTRLDAVSQNLGESMKTTAKHTSDHLQALHSRLAVIDSAQKNITELSSTVTSLQNVLSNKQSRGAFGQGQLEAIIMDVLPKGAYEFQYSLSNRTKPDCVVFMPDSGPLVIDAKFPLEALTALRAAESDEERKFAAARVRTDIAKHVSDIAAKYLIPGETQDIALMFIPSESVYADLHEQFDDLVQKAQRARVMIVSPTLMVMAIQVIKQVRKDAEMREAADQIRTEVGMMLKDVTLLSERVRKLQSHFNQANADIDSILISTGKIEKRAGKIEGLDFDSDTPASAEVIAAPIRKIGVAE</sequence>
<protein>
    <recommendedName>
        <fullName evidence="3">DNA recombination protein RmuC homolog</fullName>
    </recommendedName>
</protein>
<dbReference type="Proteomes" id="UP000263993">
    <property type="component" value="Unassembled WGS sequence"/>
</dbReference>
<evidence type="ECO:0000256" key="3">
    <source>
        <dbReference type="ARBA" id="ARBA00021840"/>
    </source>
</evidence>
<organism evidence="7 8">
    <name type="scientific">Undibacter mobilis</name>
    <dbReference type="NCBI Taxonomy" id="2292256"/>
    <lineage>
        <taxon>Bacteria</taxon>
        <taxon>Pseudomonadati</taxon>
        <taxon>Pseudomonadota</taxon>
        <taxon>Alphaproteobacteria</taxon>
        <taxon>Hyphomicrobiales</taxon>
        <taxon>Nitrobacteraceae</taxon>
        <taxon>Undibacter</taxon>
    </lineage>
</organism>
<name>A0A371BAU6_9BRAD</name>
<accession>A0A371BAU6</accession>
<keyword evidence="6" id="KW-0472">Membrane</keyword>
<dbReference type="OrthoDB" id="370725at2"/>
<evidence type="ECO:0000256" key="6">
    <source>
        <dbReference type="SAM" id="Phobius"/>
    </source>
</evidence>
<evidence type="ECO:0000256" key="4">
    <source>
        <dbReference type="ARBA" id="ARBA00023054"/>
    </source>
</evidence>
<dbReference type="AlphaFoldDB" id="A0A371BAU6"/>
<dbReference type="Pfam" id="PF02646">
    <property type="entry name" value="RmuC"/>
    <property type="match status" value="1"/>
</dbReference>
<keyword evidence="5" id="KW-0233">DNA recombination</keyword>
<dbReference type="PANTHER" id="PTHR30563:SF0">
    <property type="entry name" value="DNA RECOMBINATION PROTEIN RMUC"/>
    <property type="match status" value="1"/>
</dbReference>
<dbReference type="GO" id="GO:0006310">
    <property type="term" value="P:DNA recombination"/>
    <property type="evidence" value="ECO:0007669"/>
    <property type="project" value="UniProtKB-KW"/>
</dbReference>
<keyword evidence="4" id="KW-0175">Coiled coil</keyword>
<dbReference type="RefSeq" id="WP_115516508.1">
    <property type="nucleotide sequence ID" value="NZ_QRGO01000001.1"/>
</dbReference>
<comment type="caution">
    <text evidence="7">The sequence shown here is derived from an EMBL/GenBank/DDBJ whole genome shotgun (WGS) entry which is preliminary data.</text>
</comment>
<dbReference type="EMBL" id="QRGO01000001">
    <property type="protein sequence ID" value="RDV04481.1"/>
    <property type="molecule type" value="Genomic_DNA"/>
</dbReference>